<name>A0A834TRN3_9FABA</name>
<dbReference type="AlphaFoldDB" id="A0A834TRN3"/>
<gene>
    <name evidence="3" type="ORF">G2W53_018367</name>
</gene>
<organism evidence="3 4">
    <name type="scientific">Senna tora</name>
    <dbReference type="NCBI Taxonomy" id="362788"/>
    <lineage>
        <taxon>Eukaryota</taxon>
        <taxon>Viridiplantae</taxon>
        <taxon>Streptophyta</taxon>
        <taxon>Embryophyta</taxon>
        <taxon>Tracheophyta</taxon>
        <taxon>Spermatophyta</taxon>
        <taxon>Magnoliopsida</taxon>
        <taxon>eudicotyledons</taxon>
        <taxon>Gunneridae</taxon>
        <taxon>Pentapetalae</taxon>
        <taxon>rosids</taxon>
        <taxon>fabids</taxon>
        <taxon>Fabales</taxon>
        <taxon>Fabaceae</taxon>
        <taxon>Caesalpinioideae</taxon>
        <taxon>Cassia clade</taxon>
        <taxon>Senna</taxon>
    </lineage>
</organism>
<evidence type="ECO:0000256" key="1">
    <source>
        <dbReference type="SAM" id="MobiDB-lite"/>
    </source>
</evidence>
<feature type="domain" description="DUF4283" evidence="2">
    <location>
        <begin position="256"/>
        <end position="336"/>
    </location>
</feature>
<evidence type="ECO:0000259" key="2">
    <source>
        <dbReference type="Pfam" id="PF14111"/>
    </source>
</evidence>
<evidence type="ECO:0000313" key="4">
    <source>
        <dbReference type="Proteomes" id="UP000634136"/>
    </source>
</evidence>
<feature type="region of interest" description="Disordered" evidence="1">
    <location>
        <begin position="127"/>
        <end position="163"/>
    </location>
</feature>
<dbReference type="PANTHER" id="PTHR31286">
    <property type="entry name" value="GLYCINE-RICH CELL WALL STRUCTURAL PROTEIN 1.8-LIKE"/>
    <property type="match status" value="1"/>
</dbReference>
<dbReference type="Pfam" id="PF14111">
    <property type="entry name" value="DUF4283"/>
    <property type="match status" value="1"/>
</dbReference>
<reference evidence="3" key="1">
    <citation type="submission" date="2020-09" db="EMBL/GenBank/DDBJ databases">
        <title>Genome-Enabled Discovery of Anthraquinone Biosynthesis in Senna tora.</title>
        <authorList>
            <person name="Kang S.-H."/>
            <person name="Pandey R.P."/>
            <person name="Lee C.-M."/>
            <person name="Sim J.-S."/>
            <person name="Jeong J.-T."/>
            <person name="Choi B.-S."/>
            <person name="Jung M."/>
            <person name="Ginzburg D."/>
            <person name="Zhao K."/>
            <person name="Won S.Y."/>
            <person name="Oh T.-J."/>
            <person name="Yu Y."/>
            <person name="Kim N.-H."/>
            <person name="Lee O.R."/>
            <person name="Lee T.-H."/>
            <person name="Bashyal P."/>
            <person name="Kim T.-S."/>
            <person name="Lee W.-H."/>
            <person name="Kawkins C."/>
            <person name="Kim C.-K."/>
            <person name="Kim J.S."/>
            <person name="Ahn B.O."/>
            <person name="Rhee S.Y."/>
            <person name="Sohng J.K."/>
        </authorList>
    </citation>
    <scope>NUCLEOTIDE SEQUENCE</scope>
    <source>
        <tissue evidence="3">Leaf</tissue>
    </source>
</reference>
<evidence type="ECO:0000313" key="3">
    <source>
        <dbReference type="EMBL" id="KAF7827203.1"/>
    </source>
</evidence>
<sequence length="345" mass="39845">MDSKTEDKIKLLCSVSYAKVILSSSHLHAQMQLGLLKVSNLESATKLGSMWNWMSSFVCWLLREVTNPGLRLENALSVGVNKVNPPFEFRSCEFIWFATWVVFRRHIRVVNPPTLFRIMIMSVDREDDDPSVNNTTELTGEEEDNLSRSNKKIKEGTTGDEHMKETTPMTTMLQITPSQTHGQVSNNELSYRDSLMTFSGAQQDQPGKEGTTWETLNLDIIEDIDDEIVEEGGEEDPTNPVITASKEERIEWSKPWRGSLIIKLMGRRIGFKILHTKLQRLWNLKGDMKITDMNNDYFLVQFALCRDYLYSLEEGSWLIFDHYLVVQCWRPDFDPFEDKFNNLAV</sequence>
<proteinExistence type="predicted"/>
<protein>
    <recommendedName>
        <fullName evidence="2">DUF4283 domain-containing protein</fullName>
    </recommendedName>
</protein>
<dbReference type="EMBL" id="JAAIUW010000006">
    <property type="protein sequence ID" value="KAF7827203.1"/>
    <property type="molecule type" value="Genomic_DNA"/>
</dbReference>
<dbReference type="InterPro" id="IPR040256">
    <property type="entry name" value="At4g02000-like"/>
</dbReference>
<dbReference type="InterPro" id="IPR025558">
    <property type="entry name" value="DUF4283"/>
</dbReference>
<dbReference type="PANTHER" id="PTHR31286:SF99">
    <property type="entry name" value="DUF4283 DOMAIN-CONTAINING PROTEIN"/>
    <property type="match status" value="1"/>
</dbReference>
<feature type="compositionally biased region" description="Basic and acidic residues" evidence="1">
    <location>
        <begin position="152"/>
        <end position="163"/>
    </location>
</feature>
<comment type="caution">
    <text evidence="3">The sequence shown here is derived from an EMBL/GenBank/DDBJ whole genome shotgun (WGS) entry which is preliminary data.</text>
</comment>
<dbReference type="OrthoDB" id="1002401at2759"/>
<accession>A0A834TRN3</accession>
<dbReference type="Proteomes" id="UP000634136">
    <property type="component" value="Unassembled WGS sequence"/>
</dbReference>
<keyword evidence="4" id="KW-1185">Reference proteome</keyword>